<dbReference type="AlphaFoldDB" id="A0A1L7I2K6"/>
<dbReference type="GO" id="GO:0016787">
    <property type="term" value="F:hydrolase activity"/>
    <property type="evidence" value="ECO:0007669"/>
    <property type="project" value="InterPro"/>
</dbReference>
<dbReference type="PROSITE" id="PS51192">
    <property type="entry name" value="HELICASE_ATP_BIND_1"/>
    <property type="match status" value="1"/>
</dbReference>
<dbReference type="KEGG" id="gfl:GRFL_1115"/>
<organism evidence="1 2">
    <name type="scientific">Christiangramia flava JLT2011</name>
    <dbReference type="NCBI Taxonomy" id="1229726"/>
    <lineage>
        <taxon>Bacteria</taxon>
        <taxon>Pseudomonadati</taxon>
        <taxon>Bacteroidota</taxon>
        <taxon>Flavobacteriia</taxon>
        <taxon>Flavobacteriales</taxon>
        <taxon>Flavobacteriaceae</taxon>
        <taxon>Christiangramia</taxon>
    </lineage>
</organism>
<dbReference type="OrthoDB" id="1426216at2"/>
<evidence type="ECO:0000313" key="1">
    <source>
        <dbReference type="EMBL" id="APU67839.1"/>
    </source>
</evidence>
<sequence length="783" mass="91760">MKNKKSRKLEIHINKYISEISKEITSIIEEERKILLNASPGSGKTTFFANLCIKHLQEKRPGRIIFCSPFLIIQSQFKTTIEKKGLKVDLELNHTNKRKHINSKDRIITSTFKSLRKINSDLRKDDLIIIDEAHSLLFTYGAGKKREFFSKTVQVLFNTNAKVVLMTGTPYSGITKILNLFEIKVLKENKNATVNIQYTNERETMLALSFAQNCLKKFGKDSLNIIYIKSTRKCELIKDIIEKYLNVKAFVLTASKKSSQVYHELETNSIISEGITFLITTNVISTGTNILNDNIGKALMLNEYNPTEIKQFSKRFRKKLDIEIDVLNHKYGTSDEDMSNLRKEVNKERLHQRMFYELTLVNLLINTEKHQPFLEIDSAYHPDKVGSPRKLINDIITRMVIQEAYFADKIAQTYNSEEELANALNSYEDVISVTTKYYTEDYTNTNLGEKEIEDLKNQELENFIDDFIIHQELFLKTAYWYAKKNKITTLYYNLETYLLPEIETRLIGIHDIDKKLNEIFIHTRFIKEVLEPLLEIDEFFKDRGKSLQFIKEVNTNKRKPHLIAFHVMDLIKSMFSYDFEEIPSLPPELKLKSSVNKFLLQRDQELRLKLDLIKAIYDQIAWSEYINYNDLNDYLVRTFQREVPYKTEDILLQEISIDGNNMPIKFERNLLIGICNGLFYLHKKGKRETHPVTGNRLLTIRFQKELPNPETAINQTQKEERISILNESIVKRYDIPTRELGKRLNLNTTTRIFNNKKLYLHSITANSYYKILENSNNELEEVK</sequence>
<gene>
    <name evidence="1" type="ORF">GRFL_1115</name>
</gene>
<dbReference type="InterPro" id="IPR003593">
    <property type="entry name" value="AAA+_ATPase"/>
</dbReference>
<dbReference type="InterPro" id="IPR027417">
    <property type="entry name" value="P-loop_NTPase"/>
</dbReference>
<dbReference type="SMART" id="SM00382">
    <property type="entry name" value="AAA"/>
    <property type="match status" value="1"/>
</dbReference>
<dbReference type="InterPro" id="IPR014001">
    <property type="entry name" value="Helicase_ATP-bd"/>
</dbReference>
<name>A0A1L7I2K6_9FLAO</name>
<dbReference type="Pfam" id="PF04851">
    <property type="entry name" value="ResIII"/>
    <property type="match status" value="1"/>
</dbReference>
<dbReference type="Gene3D" id="3.40.50.300">
    <property type="entry name" value="P-loop containing nucleotide triphosphate hydrolases"/>
    <property type="match status" value="1"/>
</dbReference>
<proteinExistence type="predicted"/>
<accession>A0A1L7I2K6</accession>
<keyword evidence="2" id="KW-1185">Reference proteome</keyword>
<dbReference type="STRING" id="1229726.GRFL_1115"/>
<dbReference type="SMART" id="SM00487">
    <property type="entry name" value="DEXDc"/>
    <property type="match status" value="1"/>
</dbReference>
<dbReference type="RefSeq" id="WP_083643676.1">
    <property type="nucleotide sequence ID" value="NZ_AMRU01000002.1"/>
</dbReference>
<dbReference type="InterPro" id="IPR006935">
    <property type="entry name" value="Helicase/UvrB_N"/>
</dbReference>
<protein>
    <submittedName>
        <fullName evidence="1">Uncharacterized protein</fullName>
    </submittedName>
</protein>
<dbReference type="EMBL" id="CP016359">
    <property type="protein sequence ID" value="APU67839.1"/>
    <property type="molecule type" value="Genomic_DNA"/>
</dbReference>
<evidence type="ECO:0000313" key="2">
    <source>
        <dbReference type="Proteomes" id="UP000186230"/>
    </source>
</evidence>
<dbReference type="Proteomes" id="UP000186230">
    <property type="component" value="Chromosome"/>
</dbReference>
<dbReference type="GO" id="GO:0005524">
    <property type="term" value="F:ATP binding"/>
    <property type="evidence" value="ECO:0007669"/>
    <property type="project" value="InterPro"/>
</dbReference>
<reference evidence="1 2" key="1">
    <citation type="submission" date="2016-07" db="EMBL/GenBank/DDBJ databases">
        <title>Multi-omics approach to identify versatile polysaccharide utilization systems of a marine flavobacterium Gramella flava.</title>
        <authorList>
            <person name="Tang K."/>
        </authorList>
    </citation>
    <scope>NUCLEOTIDE SEQUENCE [LARGE SCALE GENOMIC DNA]</scope>
    <source>
        <strain evidence="1 2">JLT2011</strain>
    </source>
</reference>
<dbReference type="SUPFAM" id="SSF52540">
    <property type="entry name" value="P-loop containing nucleoside triphosphate hydrolases"/>
    <property type="match status" value="1"/>
</dbReference>
<dbReference type="GO" id="GO:0003677">
    <property type="term" value="F:DNA binding"/>
    <property type="evidence" value="ECO:0007669"/>
    <property type="project" value="InterPro"/>
</dbReference>